<dbReference type="OrthoDB" id="9802055at2"/>
<dbReference type="STRING" id="459349.CLOAM1119"/>
<dbReference type="Gene3D" id="3.90.230.10">
    <property type="entry name" value="Creatinase/methionine aminopeptidase superfamily"/>
    <property type="match status" value="1"/>
</dbReference>
<protein>
    <recommendedName>
        <fullName evidence="6 7">Methionine aminopeptidase</fullName>
        <shortName evidence="6">MAP</shortName>
        <shortName evidence="6">MetAP</shortName>
        <ecNumber evidence="6 7">3.4.11.18</ecNumber>
    </recommendedName>
    <alternativeName>
        <fullName evidence="6">Peptidase M</fullName>
    </alternativeName>
</protein>
<name>B0VI10_CLOAI</name>
<feature type="binding site" evidence="6">
    <location>
        <position position="207"/>
    </location>
    <ligand>
        <name>a divalent metal cation</name>
        <dbReference type="ChEBI" id="CHEBI:60240"/>
        <label>2</label>
        <note>catalytic</note>
    </ligand>
</feature>
<dbReference type="GO" id="GO:0046872">
    <property type="term" value="F:metal ion binding"/>
    <property type="evidence" value="ECO:0007669"/>
    <property type="project" value="UniProtKB-UniRule"/>
</dbReference>
<dbReference type="Pfam" id="PF00557">
    <property type="entry name" value="Peptidase_M24"/>
    <property type="match status" value="1"/>
</dbReference>
<feature type="binding site" evidence="6">
    <location>
        <position position="100"/>
    </location>
    <ligand>
        <name>a divalent metal cation</name>
        <dbReference type="ChEBI" id="CHEBI:60240"/>
        <label>1</label>
    </ligand>
</feature>
<comment type="similarity">
    <text evidence="6">Belongs to the peptidase M24A family. Methionine aminopeptidase type 1 subfamily.</text>
</comment>
<evidence type="ECO:0000256" key="6">
    <source>
        <dbReference type="HAMAP-Rule" id="MF_01974"/>
    </source>
</evidence>
<dbReference type="InterPro" id="IPR002467">
    <property type="entry name" value="Pept_M24A_MAP1"/>
</dbReference>
<dbReference type="EC" id="3.4.11.18" evidence="6 7"/>
<evidence type="ECO:0000313" key="10">
    <source>
        <dbReference type="Proteomes" id="UP000002019"/>
    </source>
</evidence>
<keyword evidence="2 6" id="KW-0031">Aminopeptidase</keyword>
<dbReference type="InterPro" id="IPR036005">
    <property type="entry name" value="Creatinase/aminopeptidase-like"/>
</dbReference>
<dbReference type="AlphaFoldDB" id="B0VI10"/>
<dbReference type="HAMAP" id="MF_01974">
    <property type="entry name" value="MetAP_1"/>
    <property type="match status" value="1"/>
</dbReference>
<proteinExistence type="inferred from homology"/>
<keyword evidence="3 6" id="KW-0645">Protease</keyword>
<dbReference type="Proteomes" id="UP000002019">
    <property type="component" value="Chromosome"/>
</dbReference>
<dbReference type="PANTHER" id="PTHR43330:SF27">
    <property type="entry name" value="METHIONINE AMINOPEPTIDASE"/>
    <property type="match status" value="1"/>
</dbReference>
<evidence type="ECO:0000256" key="3">
    <source>
        <dbReference type="ARBA" id="ARBA00022670"/>
    </source>
</evidence>
<dbReference type="InterPro" id="IPR000994">
    <property type="entry name" value="Pept_M24"/>
</dbReference>
<dbReference type="HOGENOM" id="CLU_015857_0_1_0"/>
<feature type="binding site" evidence="6">
    <location>
        <position position="111"/>
    </location>
    <ligand>
        <name>a divalent metal cation</name>
        <dbReference type="ChEBI" id="CHEBI:60240"/>
        <label>2</label>
        <note>catalytic</note>
    </ligand>
</feature>
<dbReference type="RefSeq" id="WP_015424839.1">
    <property type="nucleotide sequence ID" value="NC_020449.1"/>
</dbReference>
<reference evidence="9 10" key="1">
    <citation type="journal article" date="2008" name="J. Bacteriol.">
        <title>'Candidatus Cloacamonas acidaminovorans': genome sequence reconstruction provides a first glimpse of a new bacterial division.</title>
        <authorList>
            <person name="Pelletier E."/>
            <person name="Kreimeyer A."/>
            <person name="Bocs S."/>
            <person name="Rouy Z."/>
            <person name="Gyapay G."/>
            <person name="Chouari R."/>
            <person name="Riviere D."/>
            <person name="Ganesan A."/>
            <person name="Daegelen P."/>
            <person name="Sghir A."/>
            <person name="Cohen G.N."/>
            <person name="Medigue C."/>
            <person name="Weissenbach J."/>
            <person name="Le Paslier D."/>
        </authorList>
    </citation>
    <scope>NUCLEOTIDE SEQUENCE [LARGE SCALE GENOMIC DNA]</scope>
    <source>
        <strain evidence="10">Evry</strain>
    </source>
</reference>
<dbReference type="eggNOG" id="COG0024">
    <property type="taxonomic scope" value="Bacteria"/>
</dbReference>
<gene>
    <name evidence="6 9" type="primary">map</name>
    <name evidence="9" type="ordered locus">CLOAM1119</name>
</gene>
<feature type="binding site" evidence="6">
    <location>
        <position position="181"/>
    </location>
    <ligand>
        <name>substrate</name>
    </ligand>
</feature>
<evidence type="ECO:0000256" key="7">
    <source>
        <dbReference type="RuleBase" id="RU003653"/>
    </source>
</evidence>
<sequence length="253" mass="27214">MIYIKTPAEIEKMRKSCRIIGELLDALETIIRPGISTLEIDKFAEDFIGSRGGKPSFKGYRVDGLPPFPGSICASINEQIVHGIPSAKKILQEGDIIGIDVGVVLDGYNGDAARTYRVGKISAEAEELLQVTKEALERGISAAIPGNRVGDISYAIGSFVAFKGYYVADNLTGHGVGRNLHEEPQIPNTGKPGRGPRLSAGMTLAIEPMVNIGTNRVLENGWEFKVADNSLSAHFEHTILVTDGKPEILTVAD</sequence>
<dbReference type="GO" id="GO:0070006">
    <property type="term" value="F:metalloaminopeptidase activity"/>
    <property type="evidence" value="ECO:0007669"/>
    <property type="project" value="UniProtKB-UniRule"/>
</dbReference>
<comment type="function">
    <text evidence="1 6">Removes the N-terminal methionine from nascent proteins. The N-terminal methionine is often cleaved when the second residue in the primary sequence is small and uncharged (Met-Ala-, Cys, Gly, Pro, Ser, Thr, or Val). Requires deformylation of the N(alpha)-formylated initiator methionine before it can be hydrolyzed.</text>
</comment>
<dbReference type="PANTHER" id="PTHR43330">
    <property type="entry name" value="METHIONINE AMINOPEPTIDASE"/>
    <property type="match status" value="1"/>
</dbReference>
<comment type="subunit">
    <text evidence="6">Monomer.</text>
</comment>
<dbReference type="InterPro" id="IPR001714">
    <property type="entry name" value="Pept_M24_MAP"/>
</dbReference>
<dbReference type="GO" id="GO:0004239">
    <property type="term" value="F:initiator methionyl aminopeptidase activity"/>
    <property type="evidence" value="ECO:0007669"/>
    <property type="project" value="UniProtKB-UniRule"/>
</dbReference>
<dbReference type="GO" id="GO:0006508">
    <property type="term" value="P:proteolysis"/>
    <property type="evidence" value="ECO:0007669"/>
    <property type="project" value="UniProtKB-KW"/>
</dbReference>
<evidence type="ECO:0000313" key="9">
    <source>
        <dbReference type="EMBL" id="CAO80981.1"/>
    </source>
</evidence>
<feature type="binding site" evidence="6">
    <location>
        <position position="236"/>
    </location>
    <ligand>
        <name>a divalent metal cation</name>
        <dbReference type="ChEBI" id="CHEBI:60240"/>
        <label>2</label>
        <note>catalytic</note>
    </ligand>
</feature>
<dbReference type="EMBL" id="CU466930">
    <property type="protein sequence ID" value="CAO80981.1"/>
    <property type="molecule type" value="Genomic_DNA"/>
</dbReference>
<feature type="binding site" evidence="6">
    <location>
        <position position="174"/>
    </location>
    <ligand>
        <name>a divalent metal cation</name>
        <dbReference type="ChEBI" id="CHEBI:60240"/>
        <label>2</label>
        <note>catalytic</note>
    </ligand>
</feature>
<feature type="binding site" evidence="6">
    <location>
        <position position="111"/>
    </location>
    <ligand>
        <name>a divalent metal cation</name>
        <dbReference type="ChEBI" id="CHEBI:60240"/>
        <label>1</label>
    </ligand>
</feature>
<accession>B0VI10</accession>
<dbReference type="KEGG" id="caci:CLOAM1119"/>
<dbReference type="GO" id="GO:0005829">
    <property type="term" value="C:cytosol"/>
    <property type="evidence" value="ECO:0007669"/>
    <property type="project" value="TreeGrafter"/>
</dbReference>
<feature type="binding site" evidence="6">
    <location>
        <position position="236"/>
    </location>
    <ligand>
        <name>a divalent metal cation</name>
        <dbReference type="ChEBI" id="CHEBI:60240"/>
        <label>1</label>
    </ligand>
</feature>
<evidence type="ECO:0000259" key="8">
    <source>
        <dbReference type="Pfam" id="PF00557"/>
    </source>
</evidence>
<comment type="catalytic activity">
    <reaction evidence="6 7">
        <text>Release of N-terminal amino acids, preferentially methionine, from peptides and arylamides.</text>
        <dbReference type="EC" id="3.4.11.18"/>
    </reaction>
</comment>
<feature type="binding site" evidence="6">
    <location>
        <position position="82"/>
    </location>
    <ligand>
        <name>substrate</name>
    </ligand>
</feature>
<dbReference type="PRINTS" id="PR00599">
    <property type="entry name" value="MAPEPTIDASE"/>
</dbReference>
<keyword evidence="5 6" id="KW-0378">Hydrolase</keyword>
<evidence type="ECO:0000256" key="2">
    <source>
        <dbReference type="ARBA" id="ARBA00022438"/>
    </source>
</evidence>
<dbReference type="NCBIfam" id="TIGR00500">
    <property type="entry name" value="met_pdase_I"/>
    <property type="match status" value="1"/>
</dbReference>
<organism evidence="9 10">
    <name type="scientific">Cloacimonas acidaminovorans (strain Evry)</name>
    <dbReference type="NCBI Taxonomy" id="459349"/>
    <lineage>
        <taxon>Bacteria</taxon>
        <taxon>Pseudomonadati</taxon>
        <taxon>Candidatus Cloacimonadota</taxon>
        <taxon>Candidatus Cloacimonadia</taxon>
        <taxon>Candidatus Cloacimonadales</taxon>
        <taxon>Candidatus Cloacimonadaceae</taxon>
        <taxon>Candidatus Cloacimonas</taxon>
    </lineage>
</organism>
<evidence type="ECO:0000256" key="1">
    <source>
        <dbReference type="ARBA" id="ARBA00002521"/>
    </source>
</evidence>
<evidence type="ECO:0000256" key="5">
    <source>
        <dbReference type="ARBA" id="ARBA00022801"/>
    </source>
</evidence>
<feature type="domain" description="Peptidase M24" evidence="8">
    <location>
        <begin position="11"/>
        <end position="243"/>
    </location>
</feature>
<comment type="cofactor">
    <cofactor evidence="6">
        <name>Co(2+)</name>
        <dbReference type="ChEBI" id="CHEBI:48828"/>
    </cofactor>
    <cofactor evidence="6">
        <name>Zn(2+)</name>
        <dbReference type="ChEBI" id="CHEBI:29105"/>
    </cofactor>
    <cofactor evidence="6">
        <name>Mn(2+)</name>
        <dbReference type="ChEBI" id="CHEBI:29035"/>
    </cofactor>
    <cofactor evidence="6">
        <name>Fe(2+)</name>
        <dbReference type="ChEBI" id="CHEBI:29033"/>
    </cofactor>
    <text evidence="6">Binds 2 divalent metal cations per subunit. Has a high-affinity and a low affinity metal-binding site. The true nature of the physiological cofactor is under debate. The enzyme is active with cobalt, zinc, manganese or divalent iron ions. Most likely, methionine aminopeptidases function as mononuclear Fe(2+)-metalloproteases under physiological conditions, and the catalytically relevant metal-binding site has been assigned to the histidine-containing high-affinity site.</text>
</comment>
<keyword evidence="10" id="KW-1185">Reference proteome</keyword>
<keyword evidence="4 6" id="KW-0479">Metal-binding</keyword>
<evidence type="ECO:0000256" key="4">
    <source>
        <dbReference type="ARBA" id="ARBA00022723"/>
    </source>
</evidence>
<dbReference type="CDD" id="cd01086">
    <property type="entry name" value="MetAP1"/>
    <property type="match status" value="1"/>
</dbReference>
<dbReference type="SUPFAM" id="SSF55920">
    <property type="entry name" value="Creatinase/aminopeptidase"/>
    <property type="match status" value="1"/>
</dbReference>